<evidence type="ECO:0008006" key="4">
    <source>
        <dbReference type="Google" id="ProtNLM"/>
    </source>
</evidence>
<evidence type="ECO:0000256" key="1">
    <source>
        <dbReference type="SAM" id="MobiDB-lite"/>
    </source>
</evidence>
<dbReference type="STRING" id="181874.A0A409WQI6"/>
<organism evidence="2 3">
    <name type="scientific">Panaeolus cyanescens</name>
    <dbReference type="NCBI Taxonomy" id="181874"/>
    <lineage>
        <taxon>Eukaryota</taxon>
        <taxon>Fungi</taxon>
        <taxon>Dikarya</taxon>
        <taxon>Basidiomycota</taxon>
        <taxon>Agaricomycotina</taxon>
        <taxon>Agaricomycetes</taxon>
        <taxon>Agaricomycetidae</taxon>
        <taxon>Agaricales</taxon>
        <taxon>Agaricineae</taxon>
        <taxon>Galeropsidaceae</taxon>
        <taxon>Panaeolus</taxon>
    </lineage>
</organism>
<dbReference type="PANTHER" id="PTHR11125">
    <property type="entry name" value="SUPPRESSOR OF TY 5"/>
    <property type="match status" value="1"/>
</dbReference>
<keyword evidence="3" id="KW-1185">Reference proteome</keyword>
<dbReference type="GO" id="GO:0032044">
    <property type="term" value="C:DSIF complex"/>
    <property type="evidence" value="ECO:0007669"/>
    <property type="project" value="TreeGrafter"/>
</dbReference>
<feature type="region of interest" description="Disordered" evidence="1">
    <location>
        <begin position="798"/>
        <end position="822"/>
    </location>
</feature>
<dbReference type="GO" id="GO:0006368">
    <property type="term" value="P:transcription elongation by RNA polymerase II"/>
    <property type="evidence" value="ECO:0007669"/>
    <property type="project" value="TreeGrafter"/>
</dbReference>
<sequence>MMYDTRDFDFYGDLYWASRIDNTGVTFQTADHAYFMISGKPTGYDHVERSITIRTRQFISTSLMTAQDTPDSPPASTRFICIDEERCSQGFETIYPYLPLAASVAIQGQPMEDREKEVGMTDEVFFGDVHWEMDTTNIPPDYPPVVFLSGKPSSIEYEDNTIKFRISPSLSTICEEHEDDPGTRRASSLFVCKYPDQCPNHFMRSYPALRDSSMFLPQAVNRFLDLEAEVDVREEEEVEESDADADFLDDEYNLDVEDHSIYLPPQRLFPGDDDSASSFEEPRAKGVVTDGEAELDLGRDGTLGTILALEQERSLWRFQCSPKSQWATGHRLCSSLEGLDEFRDICINPCIPNWIYLDADMVPEVFKRVNATLGLYHNSQGVIMHAIDAKTWNDAVTTSPNRHLFRNCTWVRVRGGAYDGDVAFVCHVGEDVVDVLLIPRVNYSPRNNKRKKTRTRPQPALFRPEDYVHGRLQVSHRGERRYAVGVNEFEFGLLRKTVDTRSLSSEKIGMTSWQCGTFLSSGHPSLHKCAIPYLVGWNISEGDTVRHPHGIEAVVLKVEENVATLRSCEDGEEFVSAWNDVVKVCKVGDFIEVKSGQHTGRSGWVIAVFGDSGDTLMVLDIVSRNDDPVEFKIFSNWVILSSPPMNHVLQPSLLVKKLPKDVLPWINARVRVTKFRHAFRSRVGFIQGISFDSTTESITLQVVIDDSYDPNHPYPVVTLDFYDVVGAQSNAPLNRAFQPSRGIPSGTERNTVKTVAGTPTWNSHHGASMTSPAFNPHALTPIWNPSWENAPALNPYLSTETEAQSSPPSSSSLSSNPSPPAHPFLRKELIGIGLCASVNGGTYSNMKCVVNVREQNGRLSLYHHMKNVNRYLEPDWVKPTHPNPVKTTSRLVVISDNKPGTFVRPFRGYKPEKPPLMTVAIVEHTPGSVDKVIGDAIYSAEELCATFETRDDQALHRDMAKKLRDRAMFAPSQDNC</sequence>
<dbReference type="EMBL" id="NHTK01005341">
    <property type="protein sequence ID" value="PPQ80749.1"/>
    <property type="molecule type" value="Genomic_DNA"/>
</dbReference>
<dbReference type="GO" id="GO:0003729">
    <property type="term" value="F:mRNA binding"/>
    <property type="evidence" value="ECO:0007669"/>
    <property type="project" value="TreeGrafter"/>
</dbReference>
<dbReference type="PANTHER" id="PTHR11125:SF7">
    <property type="entry name" value="TRANSCRIPTION ELONGATION FACTOR SPT5"/>
    <property type="match status" value="1"/>
</dbReference>
<dbReference type="GO" id="GO:0032784">
    <property type="term" value="P:regulation of DNA-templated transcription elongation"/>
    <property type="evidence" value="ECO:0007669"/>
    <property type="project" value="InterPro"/>
</dbReference>
<comment type="caution">
    <text evidence="2">The sequence shown here is derived from an EMBL/GenBank/DDBJ whole genome shotgun (WGS) entry which is preliminary data.</text>
</comment>
<dbReference type="GO" id="GO:0006357">
    <property type="term" value="P:regulation of transcription by RNA polymerase II"/>
    <property type="evidence" value="ECO:0007669"/>
    <property type="project" value="InterPro"/>
</dbReference>
<dbReference type="InterPro" id="IPR039659">
    <property type="entry name" value="SPT5"/>
</dbReference>
<feature type="compositionally biased region" description="Low complexity" evidence="1">
    <location>
        <begin position="805"/>
        <end position="816"/>
    </location>
</feature>
<dbReference type="OrthoDB" id="3048815at2759"/>
<accession>A0A409WQI6</accession>
<gene>
    <name evidence="2" type="ORF">CVT24_010832</name>
</gene>
<protein>
    <recommendedName>
        <fullName evidence="4">Chromatin elongation factor spt5</fullName>
    </recommendedName>
</protein>
<evidence type="ECO:0000313" key="2">
    <source>
        <dbReference type="EMBL" id="PPQ80749.1"/>
    </source>
</evidence>
<dbReference type="AlphaFoldDB" id="A0A409WQI6"/>
<dbReference type="InParanoid" id="A0A409WQI6"/>
<evidence type="ECO:0000313" key="3">
    <source>
        <dbReference type="Proteomes" id="UP000284842"/>
    </source>
</evidence>
<name>A0A409WQI6_9AGAR</name>
<dbReference type="Proteomes" id="UP000284842">
    <property type="component" value="Unassembled WGS sequence"/>
</dbReference>
<proteinExistence type="predicted"/>
<reference evidence="2 3" key="1">
    <citation type="journal article" date="2018" name="Evol. Lett.">
        <title>Horizontal gene cluster transfer increased hallucinogenic mushroom diversity.</title>
        <authorList>
            <person name="Reynolds H.T."/>
            <person name="Vijayakumar V."/>
            <person name="Gluck-Thaler E."/>
            <person name="Korotkin H.B."/>
            <person name="Matheny P.B."/>
            <person name="Slot J.C."/>
        </authorList>
    </citation>
    <scope>NUCLEOTIDE SEQUENCE [LARGE SCALE GENOMIC DNA]</scope>
    <source>
        <strain evidence="2 3">2629</strain>
    </source>
</reference>